<feature type="transmembrane region" description="Helical" evidence="7">
    <location>
        <begin position="27"/>
        <end position="48"/>
    </location>
</feature>
<protein>
    <submittedName>
        <fullName evidence="10">ABC transporter permease</fullName>
    </submittedName>
</protein>
<organism evidence="10 11">
    <name type="scientific">Methylopila jiangsuensis</name>
    <dbReference type="NCBI Taxonomy" id="586230"/>
    <lineage>
        <taxon>Bacteria</taxon>
        <taxon>Pseudomonadati</taxon>
        <taxon>Pseudomonadota</taxon>
        <taxon>Alphaproteobacteria</taxon>
        <taxon>Hyphomicrobiales</taxon>
        <taxon>Methylopilaceae</taxon>
        <taxon>Methylopila</taxon>
    </lineage>
</organism>
<feature type="domain" description="ABC transmembrane type-1" evidence="9">
    <location>
        <begin position="80"/>
        <end position="260"/>
    </location>
</feature>
<evidence type="ECO:0000256" key="5">
    <source>
        <dbReference type="ARBA" id="ARBA00022989"/>
    </source>
</evidence>
<dbReference type="AlphaFoldDB" id="A0A9W6N2B5"/>
<keyword evidence="5 7" id="KW-1133">Transmembrane helix</keyword>
<comment type="subcellular location">
    <subcellularLocation>
        <location evidence="1 7">Cell membrane</location>
        <topology evidence="1 7">Multi-pass membrane protein</topology>
    </subcellularLocation>
</comment>
<sequence length="278" mass="30196">MTAAPSSVPAVAGGAPKPAHKPARGPWLKIVAMRLGLLVLFLGLWQVASLGAPAFVLPGPARVWEAWSALVASPGFWRDLGLTFQRVLAGFALATVVGVAFGLLLGASETLGRFFEPLLTVINTVSSSIWAIFALIWFGLSDWTTIFVVFMTAMPLILTTVWQGSKTVNADYVELARAFRMSRAQILAKIYLPTILPLFFASARLAFGFGARVSLVAETLGASSGVGYRLRQAADLVQTDQVFAWTLTLVALMLALEFLVLKPLETRLFRWKKRAEID</sequence>
<feature type="transmembrane region" description="Helical" evidence="7">
    <location>
        <begin position="186"/>
        <end position="207"/>
    </location>
</feature>
<keyword evidence="4 7" id="KW-0812">Transmembrane</keyword>
<comment type="caution">
    <text evidence="10">The sequence shown here is derived from an EMBL/GenBank/DDBJ whole genome shotgun (WGS) entry which is preliminary data.</text>
</comment>
<keyword evidence="11" id="KW-1185">Reference proteome</keyword>
<dbReference type="PANTHER" id="PTHR30151:SF0">
    <property type="entry name" value="ABC TRANSPORTER PERMEASE PROTEIN MJ0413-RELATED"/>
    <property type="match status" value="1"/>
</dbReference>
<evidence type="ECO:0000256" key="7">
    <source>
        <dbReference type="RuleBase" id="RU363032"/>
    </source>
</evidence>
<dbReference type="Pfam" id="PF00528">
    <property type="entry name" value="BPD_transp_1"/>
    <property type="match status" value="1"/>
</dbReference>
<keyword evidence="3" id="KW-1003">Cell membrane</keyword>
<evidence type="ECO:0000256" key="8">
    <source>
        <dbReference type="SAM" id="MobiDB-lite"/>
    </source>
</evidence>
<gene>
    <name evidence="10" type="ORF">GCM10008171_03250</name>
</gene>
<keyword evidence="6 7" id="KW-0472">Membrane</keyword>
<dbReference type="InterPro" id="IPR035906">
    <property type="entry name" value="MetI-like_sf"/>
</dbReference>
<accession>A0A9W6N2B5</accession>
<evidence type="ECO:0000259" key="9">
    <source>
        <dbReference type="PROSITE" id="PS50928"/>
    </source>
</evidence>
<evidence type="ECO:0000256" key="4">
    <source>
        <dbReference type="ARBA" id="ARBA00022692"/>
    </source>
</evidence>
<evidence type="ECO:0000313" key="10">
    <source>
        <dbReference type="EMBL" id="GLK75071.1"/>
    </source>
</evidence>
<feature type="region of interest" description="Disordered" evidence="8">
    <location>
        <begin position="1"/>
        <end position="22"/>
    </location>
</feature>
<feature type="transmembrane region" description="Helical" evidence="7">
    <location>
        <begin position="146"/>
        <end position="165"/>
    </location>
</feature>
<dbReference type="InterPro" id="IPR000515">
    <property type="entry name" value="MetI-like"/>
</dbReference>
<feature type="transmembrane region" description="Helical" evidence="7">
    <location>
        <begin position="242"/>
        <end position="264"/>
    </location>
</feature>
<feature type="transmembrane region" description="Helical" evidence="7">
    <location>
        <begin position="118"/>
        <end position="140"/>
    </location>
</feature>
<comment type="similarity">
    <text evidence="7">Belongs to the binding-protein-dependent transport system permease family.</text>
</comment>
<dbReference type="RefSeq" id="WP_271203046.1">
    <property type="nucleotide sequence ID" value="NZ_BSFK01000005.1"/>
</dbReference>
<evidence type="ECO:0000256" key="2">
    <source>
        <dbReference type="ARBA" id="ARBA00022448"/>
    </source>
</evidence>
<feature type="compositionally biased region" description="Low complexity" evidence="8">
    <location>
        <begin position="8"/>
        <end position="17"/>
    </location>
</feature>
<dbReference type="CDD" id="cd06261">
    <property type="entry name" value="TM_PBP2"/>
    <property type="match status" value="1"/>
</dbReference>
<dbReference type="EMBL" id="BSFK01000005">
    <property type="protein sequence ID" value="GLK75071.1"/>
    <property type="molecule type" value="Genomic_DNA"/>
</dbReference>
<reference evidence="10" key="2">
    <citation type="submission" date="2023-01" db="EMBL/GenBank/DDBJ databases">
        <authorList>
            <person name="Sun Q."/>
            <person name="Evtushenko L."/>
        </authorList>
    </citation>
    <scope>NUCLEOTIDE SEQUENCE</scope>
    <source>
        <strain evidence="10">VKM B-2555</strain>
    </source>
</reference>
<evidence type="ECO:0000256" key="6">
    <source>
        <dbReference type="ARBA" id="ARBA00023136"/>
    </source>
</evidence>
<dbReference type="Proteomes" id="UP001143364">
    <property type="component" value="Unassembled WGS sequence"/>
</dbReference>
<reference evidence="10" key="1">
    <citation type="journal article" date="2014" name="Int. J. Syst. Evol. Microbiol.">
        <title>Complete genome sequence of Corynebacterium casei LMG S-19264T (=DSM 44701T), isolated from a smear-ripened cheese.</title>
        <authorList>
            <consortium name="US DOE Joint Genome Institute (JGI-PGF)"/>
            <person name="Walter F."/>
            <person name="Albersmeier A."/>
            <person name="Kalinowski J."/>
            <person name="Ruckert C."/>
        </authorList>
    </citation>
    <scope>NUCLEOTIDE SEQUENCE</scope>
    <source>
        <strain evidence="10">VKM B-2555</strain>
    </source>
</reference>
<dbReference type="GO" id="GO:0055085">
    <property type="term" value="P:transmembrane transport"/>
    <property type="evidence" value="ECO:0007669"/>
    <property type="project" value="InterPro"/>
</dbReference>
<evidence type="ECO:0000256" key="1">
    <source>
        <dbReference type="ARBA" id="ARBA00004651"/>
    </source>
</evidence>
<dbReference type="Gene3D" id="1.10.3720.10">
    <property type="entry name" value="MetI-like"/>
    <property type="match status" value="1"/>
</dbReference>
<dbReference type="GO" id="GO:0005886">
    <property type="term" value="C:plasma membrane"/>
    <property type="evidence" value="ECO:0007669"/>
    <property type="project" value="UniProtKB-SubCell"/>
</dbReference>
<evidence type="ECO:0000313" key="11">
    <source>
        <dbReference type="Proteomes" id="UP001143364"/>
    </source>
</evidence>
<dbReference type="PANTHER" id="PTHR30151">
    <property type="entry name" value="ALKANE SULFONATE ABC TRANSPORTER-RELATED, MEMBRANE SUBUNIT"/>
    <property type="match status" value="1"/>
</dbReference>
<feature type="transmembrane region" description="Helical" evidence="7">
    <location>
        <begin position="87"/>
        <end position="106"/>
    </location>
</feature>
<dbReference type="PROSITE" id="PS50928">
    <property type="entry name" value="ABC_TM1"/>
    <property type="match status" value="1"/>
</dbReference>
<evidence type="ECO:0000256" key="3">
    <source>
        <dbReference type="ARBA" id="ARBA00022475"/>
    </source>
</evidence>
<name>A0A9W6N2B5_9HYPH</name>
<dbReference type="SUPFAM" id="SSF161098">
    <property type="entry name" value="MetI-like"/>
    <property type="match status" value="1"/>
</dbReference>
<keyword evidence="2 7" id="KW-0813">Transport</keyword>
<proteinExistence type="inferred from homology"/>